<dbReference type="SUPFAM" id="SSF51658">
    <property type="entry name" value="Xylose isomerase-like"/>
    <property type="match status" value="1"/>
</dbReference>
<keyword evidence="1" id="KW-0119">Carbohydrate metabolism</keyword>
<comment type="caution">
    <text evidence="3">The sequence shown here is derived from an EMBL/GenBank/DDBJ whole genome shotgun (WGS) entry which is preliminary data.</text>
</comment>
<evidence type="ECO:0000259" key="2">
    <source>
        <dbReference type="Pfam" id="PF01261"/>
    </source>
</evidence>
<dbReference type="GO" id="GO:0016853">
    <property type="term" value="F:isomerase activity"/>
    <property type="evidence" value="ECO:0007669"/>
    <property type="project" value="UniProtKB-KW"/>
</dbReference>
<dbReference type="InterPro" id="IPR050312">
    <property type="entry name" value="IolE/XylAMocC-like"/>
</dbReference>
<evidence type="ECO:0000313" key="4">
    <source>
        <dbReference type="Proteomes" id="UP001165584"/>
    </source>
</evidence>
<name>A0ABT2GN36_9MICO</name>
<keyword evidence="4" id="KW-1185">Reference proteome</keyword>
<feature type="domain" description="Xylose isomerase-like TIM barrel" evidence="2">
    <location>
        <begin position="28"/>
        <end position="247"/>
    </location>
</feature>
<dbReference type="PANTHER" id="PTHR12110:SF41">
    <property type="entry name" value="INOSOSE DEHYDRATASE"/>
    <property type="match status" value="1"/>
</dbReference>
<dbReference type="RefSeq" id="WP_259506061.1">
    <property type="nucleotide sequence ID" value="NZ_JANLCM010000001.1"/>
</dbReference>
<dbReference type="Pfam" id="PF01261">
    <property type="entry name" value="AP_endonuc_2"/>
    <property type="match status" value="1"/>
</dbReference>
<dbReference type="Gene3D" id="3.20.20.150">
    <property type="entry name" value="Divalent-metal-dependent TIM barrel enzymes"/>
    <property type="match status" value="1"/>
</dbReference>
<dbReference type="InterPro" id="IPR036237">
    <property type="entry name" value="Xyl_isomerase-like_sf"/>
</dbReference>
<reference evidence="3" key="1">
    <citation type="submission" date="2022-08" db="EMBL/GenBank/DDBJ databases">
        <authorList>
            <person name="Deng Y."/>
            <person name="Han X.-F."/>
            <person name="Zhang Y.-Q."/>
        </authorList>
    </citation>
    <scope>NUCLEOTIDE SEQUENCE</scope>
    <source>
        <strain evidence="3">CPCC 205763</strain>
    </source>
</reference>
<proteinExistence type="predicted"/>
<accession>A0ABT2GN36</accession>
<protein>
    <submittedName>
        <fullName evidence="3">Sugar phosphate isomerase/epimerase</fullName>
    </submittedName>
</protein>
<dbReference type="EMBL" id="JANLCM010000001">
    <property type="protein sequence ID" value="MCS5717639.1"/>
    <property type="molecule type" value="Genomic_DNA"/>
</dbReference>
<gene>
    <name evidence="3" type="ORF">N1027_05755</name>
</gene>
<dbReference type="Proteomes" id="UP001165584">
    <property type="component" value="Unassembled WGS sequence"/>
</dbReference>
<evidence type="ECO:0000313" key="3">
    <source>
        <dbReference type="EMBL" id="MCS5717639.1"/>
    </source>
</evidence>
<evidence type="ECO:0000256" key="1">
    <source>
        <dbReference type="ARBA" id="ARBA00023277"/>
    </source>
</evidence>
<keyword evidence="3" id="KW-0413">Isomerase</keyword>
<dbReference type="InterPro" id="IPR013022">
    <property type="entry name" value="Xyl_isomerase-like_TIM-brl"/>
</dbReference>
<sequence>MPHTDPTTTWSVFTKPWREPRIGALGELVATMGFNAVELPVRPGYQVTPDDVSAALPAAVRELARAGVAVTSIASGTDEATFAACADAGVPLIRIMVPIGSGGYAATGVEVRRTLAGLSESAERHGVRVAIQPHYDDYIADSSELFALLQDEDPRFVAAIWDAAHDALARKRPEHGLELLWPWLGMINLKSAYYARTDDPAPSQGDPVWEPVFTDARSGMAEWGRAIRYLVEREFAGPICLTAEYTDESDLVAKVTRDLADARSLRAAAQDVAGAVR</sequence>
<organism evidence="3 4">
    <name type="scientific">Herbiconiux aconitum</name>
    <dbReference type="NCBI Taxonomy" id="2970913"/>
    <lineage>
        <taxon>Bacteria</taxon>
        <taxon>Bacillati</taxon>
        <taxon>Actinomycetota</taxon>
        <taxon>Actinomycetes</taxon>
        <taxon>Micrococcales</taxon>
        <taxon>Microbacteriaceae</taxon>
        <taxon>Herbiconiux</taxon>
    </lineage>
</organism>
<dbReference type="PANTHER" id="PTHR12110">
    <property type="entry name" value="HYDROXYPYRUVATE ISOMERASE"/>
    <property type="match status" value="1"/>
</dbReference>